<dbReference type="PROSITE" id="PS00478">
    <property type="entry name" value="LIM_DOMAIN_1"/>
    <property type="match status" value="3"/>
</dbReference>
<dbReference type="PANTHER" id="PTHR24205">
    <property type="entry name" value="FOUR AND A HALF LIM DOMAINS PROTEIN"/>
    <property type="match status" value="1"/>
</dbReference>
<evidence type="ECO:0000259" key="6">
    <source>
        <dbReference type="PROSITE" id="PS50023"/>
    </source>
</evidence>
<dbReference type="GO" id="GO:0003712">
    <property type="term" value="F:transcription coregulator activity"/>
    <property type="evidence" value="ECO:0000318"/>
    <property type="project" value="GO_Central"/>
</dbReference>
<evidence type="ECO:0000256" key="5">
    <source>
        <dbReference type="PROSITE-ProRule" id="PRU00125"/>
    </source>
</evidence>
<dbReference type="OMA" id="QWHQTCF"/>
<evidence type="ECO:0000256" key="3">
    <source>
        <dbReference type="ARBA" id="ARBA00022833"/>
    </source>
</evidence>
<keyword evidence="1 5" id="KW-0479">Metal-binding</keyword>
<dbReference type="InterPro" id="IPR001781">
    <property type="entry name" value="Znf_LIM"/>
</dbReference>
<dbReference type="GO" id="GO:0030018">
    <property type="term" value="C:Z disc"/>
    <property type="evidence" value="ECO:0000318"/>
    <property type="project" value="GO_Central"/>
</dbReference>
<dbReference type="PROSITE" id="PS50023">
    <property type="entry name" value="LIM_DOMAIN_2"/>
    <property type="match status" value="3"/>
</dbReference>
<dbReference type="Gene3D" id="2.10.110.10">
    <property type="entry name" value="Cysteine Rich Protein"/>
    <property type="match status" value="4"/>
</dbReference>
<dbReference type="KEGG" id="mbr:MONBRDRAFT_19246"/>
<evidence type="ECO:0000313" key="8">
    <source>
        <dbReference type="Proteomes" id="UP000001357"/>
    </source>
</evidence>
<dbReference type="FunFam" id="2.10.110.10:FF:000251">
    <property type="entry name" value="Uncharacterized protein"/>
    <property type="match status" value="1"/>
</dbReference>
<dbReference type="eggNOG" id="KOG1703">
    <property type="taxonomic scope" value="Eukaryota"/>
</dbReference>
<evidence type="ECO:0000313" key="7">
    <source>
        <dbReference type="EMBL" id="EDQ93007.1"/>
    </source>
</evidence>
<dbReference type="CDD" id="cd08368">
    <property type="entry name" value="LIM"/>
    <property type="match status" value="2"/>
</dbReference>
<dbReference type="STRING" id="81824.A9UQ92"/>
<dbReference type="GO" id="GO:0005634">
    <property type="term" value="C:nucleus"/>
    <property type="evidence" value="ECO:0000318"/>
    <property type="project" value="GO_Central"/>
</dbReference>
<dbReference type="RefSeq" id="XP_001742769.1">
    <property type="nucleotide sequence ID" value="XM_001742717.1"/>
</dbReference>
<dbReference type="AlphaFoldDB" id="A9UQ92"/>
<keyword evidence="8" id="KW-1185">Reference proteome</keyword>
<dbReference type="FunFam" id="2.10.110.10:FF:000009">
    <property type="entry name" value="Paxillin isoform 1"/>
    <property type="match status" value="1"/>
</dbReference>
<dbReference type="EMBL" id="CH991543">
    <property type="protein sequence ID" value="EDQ93007.1"/>
    <property type="molecule type" value="Genomic_DNA"/>
</dbReference>
<proteinExistence type="predicted"/>
<dbReference type="GeneID" id="5887362"/>
<dbReference type="CDD" id="cd09338">
    <property type="entry name" value="LIM3_Paxillin_like"/>
    <property type="match status" value="1"/>
</dbReference>
<gene>
    <name evidence="7" type="ORF">MONBRDRAFT_19246</name>
</gene>
<dbReference type="SMART" id="SM00132">
    <property type="entry name" value="LIM"/>
    <property type="match status" value="4"/>
</dbReference>
<feature type="domain" description="LIM zinc-binding" evidence="6">
    <location>
        <begin position="165"/>
        <end position="222"/>
    </location>
</feature>
<dbReference type="FunCoup" id="A9UQ92">
    <property type="interactions" value="322"/>
</dbReference>
<name>A9UQ92_MONBE</name>
<evidence type="ECO:0000256" key="1">
    <source>
        <dbReference type="ARBA" id="ARBA00022723"/>
    </source>
</evidence>
<organism evidence="7 8">
    <name type="scientific">Monosiga brevicollis</name>
    <name type="common">Choanoflagellate</name>
    <dbReference type="NCBI Taxonomy" id="81824"/>
    <lineage>
        <taxon>Eukaryota</taxon>
        <taxon>Choanoflagellata</taxon>
        <taxon>Craspedida</taxon>
        <taxon>Salpingoecidae</taxon>
        <taxon>Monosiga</taxon>
    </lineage>
</organism>
<keyword evidence="4 5" id="KW-0440">LIM domain</keyword>
<feature type="domain" description="LIM zinc-binding" evidence="6">
    <location>
        <begin position="105"/>
        <end position="164"/>
    </location>
</feature>
<keyword evidence="3 5" id="KW-0862">Zinc</keyword>
<accession>A9UQ92</accession>
<dbReference type="Pfam" id="PF00412">
    <property type="entry name" value="LIM"/>
    <property type="match status" value="4"/>
</dbReference>
<protein>
    <recommendedName>
        <fullName evidence="6">LIM zinc-binding domain-containing protein</fullName>
    </recommendedName>
</protein>
<evidence type="ECO:0000256" key="2">
    <source>
        <dbReference type="ARBA" id="ARBA00022737"/>
    </source>
</evidence>
<reference evidence="7 8" key="1">
    <citation type="journal article" date="2008" name="Nature">
        <title>The genome of the choanoflagellate Monosiga brevicollis and the origin of metazoans.</title>
        <authorList>
            <consortium name="JGI Sequencing"/>
            <person name="King N."/>
            <person name="Westbrook M.J."/>
            <person name="Young S.L."/>
            <person name="Kuo A."/>
            <person name="Abedin M."/>
            <person name="Chapman J."/>
            <person name="Fairclough S."/>
            <person name="Hellsten U."/>
            <person name="Isogai Y."/>
            <person name="Letunic I."/>
            <person name="Marr M."/>
            <person name="Pincus D."/>
            <person name="Putnam N."/>
            <person name="Rokas A."/>
            <person name="Wright K.J."/>
            <person name="Zuzow R."/>
            <person name="Dirks W."/>
            <person name="Good M."/>
            <person name="Goodstein D."/>
            <person name="Lemons D."/>
            <person name="Li W."/>
            <person name="Lyons J.B."/>
            <person name="Morris A."/>
            <person name="Nichols S."/>
            <person name="Richter D.J."/>
            <person name="Salamov A."/>
            <person name="Bork P."/>
            <person name="Lim W.A."/>
            <person name="Manning G."/>
            <person name="Miller W.T."/>
            <person name="McGinnis W."/>
            <person name="Shapiro H."/>
            <person name="Tjian R."/>
            <person name="Grigoriev I.V."/>
            <person name="Rokhsar D."/>
        </authorList>
    </citation>
    <scope>NUCLEOTIDE SEQUENCE [LARGE SCALE GENOMIC DNA]</scope>
    <source>
        <strain evidence="8">MX1 / ATCC 50154</strain>
    </source>
</reference>
<keyword evidence="2" id="KW-0677">Repeat</keyword>
<dbReference type="PANTHER" id="PTHR24205:SF16">
    <property type="entry name" value="GH01042P-RELATED"/>
    <property type="match status" value="1"/>
</dbReference>
<dbReference type="SUPFAM" id="SSF57716">
    <property type="entry name" value="Glucocorticoid receptor-like (DNA-binding domain)"/>
    <property type="match status" value="4"/>
</dbReference>
<dbReference type="GO" id="GO:0046872">
    <property type="term" value="F:metal ion binding"/>
    <property type="evidence" value="ECO:0007669"/>
    <property type="project" value="UniProtKB-KW"/>
</dbReference>
<evidence type="ECO:0000256" key="4">
    <source>
        <dbReference type="ARBA" id="ARBA00023038"/>
    </source>
</evidence>
<sequence length="222" mass="24817">MIHAMGLYFHENHFQCIKCERELADLSFHSSKGMPFCDRCHAEENASKCYTCSQPIMSSALMALGKNYHPSCFVCKSCKKEFGNDSFFPIGNEPFCEACHSDTLAPCKGCGKAVSGVVISAVGGSWHEDCFVCGTCKNPFPNQEFFELDDVPYCKQHFHEKRGTICNGCMGPIEGQYINALDAKWHVEHFTCALCMAALANTRFRERNASAYCQPCYVKMFG</sequence>
<dbReference type="InParanoid" id="A9UQ92"/>
<dbReference type="Proteomes" id="UP000001357">
    <property type="component" value="Unassembled WGS sequence"/>
</dbReference>
<feature type="domain" description="LIM zinc-binding" evidence="6">
    <location>
        <begin position="47"/>
        <end position="104"/>
    </location>
</feature>